<dbReference type="FunFam" id="3.40.50.1970:FF:000003">
    <property type="entry name" value="Alcohol dehydrogenase, iron-containing"/>
    <property type="match status" value="1"/>
</dbReference>
<dbReference type="InterPro" id="IPR044731">
    <property type="entry name" value="BDH-like"/>
</dbReference>
<comment type="similarity">
    <text evidence="1">Belongs to the iron-containing alcohol dehydrogenase family.</text>
</comment>
<gene>
    <name evidence="5" type="ORF">EXM22_17340</name>
</gene>
<dbReference type="EMBL" id="CP036150">
    <property type="protein sequence ID" value="QEN09663.1"/>
    <property type="molecule type" value="Genomic_DNA"/>
</dbReference>
<dbReference type="PANTHER" id="PTHR43633:SF1">
    <property type="entry name" value="ALCOHOL DEHYDROGENASE YQHD"/>
    <property type="match status" value="1"/>
</dbReference>
<dbReference type="GO" id="GO:0005829">
    <property type="term" value="C:cytosol"/>
    <property type="evidence" value="ECO:0007669"/>
    <property type="project" value="TreeGrafter"/>
</dbReference>
<dbReference type="GO" id="GO:1990362">
    <property type="term" value="F:butanol dehydrogenase (NAD+) activity"/>
    <property type="evidence" value="ECO:0007669"/>
    <property type="project" value="InterPro"/>
</dbReference>
<dbReference type="InterPro" id="IPR056798">
    <property type="entry name" value="ADH_Fe_C"/>
</dbReference>
<accession>A0A5C1QNX3</accession>
<reference evidence="5 6" key="1">
    <citation type="submission" date="2019-02" db="EMBL/GenBank/DDBJ databases">
        <title>Complete Genome Sequence and Methylome Analysis of free living Spirochaetas.</title>
        <authorList>
            <person name="Fomenkov A."/>
            <person name="Dubinina G."/>
            <person name="Leshcheva N."/>
            <person name="Mikheeva N."/>
            <person name="Grabovich M."/>
            <person name="Vincze T."/>
            <person name="Roberts R.J."/>
        </authorList>
    </citation>
    <scope>NUCLEOTIDE SEQUENCE [LARGE SCALE GENOMIC DNA]</scope>
    <source>
        <strain evidence="5 6">K2</strain>
    </source>
</reference>
<dbReference type="GO" id="GO:1990002">
    <property type="term" value="F:methylglyoxal reductase (NADPH) (acetol producing) activity"/>
    <property type="evidence" value="ECO:0007669"/>
    <property type="project" value="TreeGrafter"/>
</dbReference>
<dbReference type="AlphaFoldDB" id="A0A5C1QNX3"/>
<dbReference type="Gene3D" id="3.40.50.1970">
    <property type="match status" value="1"/>
</dbReference>
<evidence type="ECO:0000313" key="6">
    <source>
        <dbReference type="Proteomes" id="UP000324209"/>
    </source>
</evidence>
<dbReference type="OrthoDB" id="368283at2"/>
<dbReference type="PROSITE" id="PS00913">
    <property type="entry name" value="ADH_IRON_1"/>
    <property type="match status" value="1"/>
</dbReference>
<dbReference type="KEGG" id="ock:EXM22_17340"/>
<dbReference type="RefSeq" id="WP_149487736.1">
    <property type="nucleotide sequence ID" value="NZ_CP036150.1"/>
</dbReference>
<keyword evidence="2" id="KW-0560">Oxidoreductase</keyword>
<dbReference type="Proteomes" id="UP000324209">
    <property type="component" value="Chromosome"/>
</dbReference>
<keyword evidence="6" id="KW-1185">Reference proteome</keyword>
<dbReference type="Gene3D" id="1.20.1090.10">
    <property type="entry name" value="Dehydroquinate synthase-like - alpha domain"/>
    <property type="match status" value="1"/>
</dbReference>
<dbReference type="Pfam" id="PF00465">
    <property type="entry name" value="Fe-ADH"/>
    <property type="match status" value="1"/>
</dbReference>
<feature type="domain" description="Alcohol dehydrogenase iron-type/glycerol dehydrogenase GldA" evidence="3">
    <location>
        <begin position="9"/>
        <end position="181"/>
    </location>
</feature>
<dbReference type="Pfam" id="PF25137">
    <property type="entry name" value="ADH_Fe_C"/>
    <property type="match status" value="1"/>
</dbReference>
<proteinExistence type="inferred from homology"/>
<evidence type="ECO:0000256" key="1">
    <source>
        <dbReference type="ARBA" id="ARBA00007358"/>
    </source>
</evidence>
<feature type="domain" description="Fe-containing alcohol dehydrogenase-like C-terminal" evidence="4">
    <location>
        <begin position="192"/>
        <end position="394"/>
    </location>
</feature>
<dbReference type="GO" id="GO:0046872">
    <property type="term" value="F:metal ion binding"/>
    <property type="evidence" value="ECO:0007669"/>
    <property type="project" value="InterPro"/>
</dbReference>
<evidence type="ECO:0000259" key="3">
    <source>
        <dbReference type="Pfam" id="PF00465"/>
    </source>
</evidence>
<dbReference type="InterPro" id="IPR001670">
    <property type="entry name" value="ADH_Fe/GldA"/>
</dbReference>
<dbReference type="GO" id="GO:0008106">
    <property type="term" value="F:alcohol dehydrogenase (NADP+) activity"/>
    <property type="evidence" value="ECO:0007669"/>
    <property type="project" value="TreeGrafter"/>
</dbReference>
<name>A0A5C1QNX3_9SPIO</name>
<dbReference type="InterPro" id="IPR018211">
    <property type="entry name" value="ADH_Fe_CS"/>
</dbReference>
<dbReference type="PANTHER" id="PTHR43633">
    <property type="entry name" value="ALCOHOL DEHYDROGENASE YQHD"/>
    <property type="match status" value="1"/>
</dbReference>
<evidence type="ECO:0000256" key="2">
    <source>
        <dbReference type="ARBA" id="ARBA00023002"/>
    </source>
</evidence>
<dbReference type="CDD" id="cd08187">
    <property type="entry name" value="BDH"/>
    <property type="match status" value="1"/>
</dbReference>
<evidence type="ECO:0000259" key="4">
    <source>
        <dbReference type="Pfam" id="PF25137"/>
    </source>
</evidence>
<protein>
    <submittedName>
        <fullName evidence="5">Iron-containing alcohol dehydrogenase</fullName>
    </submittedName>
</protein>
<dbReference type="SUPFAM" id="SSF56796">
    <property type="entry name" value="Dehydroquinate synthase-like"/>
    <property type="match status" value="1"/>
</dbReference>
<evidence type="ECO:0000313" key="5">
    <source>
        <dbReference type="EMBL" id="QEN09663.1"/>
    </source>
</evidence>
<sequence length="395" mass="43458">MMNFEWNLPTKLNYGVGNLEKVGELTKNTGKKAFVVSYAEPGKGVWVVEQALKSLEKAGVAYYLYDAIEPNPRVTTIDAGVKKFIEEECDFLIGVGGGSVIDAGKYIAATAFSGGSCWDYVILKERKEKVYTGAYPIIAVPTVAASGSEANAGGVITNWETNEKSFCRSEYRIPRMAIIDPKVFASLPRHITIDSSVDIFSHLIEHYLSSASESEIADRMTEGMILTVMEMLDKVLVNPEDLDARGQLSLCSIFGWSGLQAIGRTGSIPIHFIEHQLSGHFDISHGKGIALVIPPYLEYFAEARPDRWAKLARRVFGVVEPDDNKAAKLLAPKVIEWFKRVDSYHTLTSVGIGGEHNEMLADDIIRMYGTLEGNKVPGSRPMSKEDIMNVLNAAV</sequence>
<organism evidence="5 6">
    <name type="scientific">Oceanispirochaeta crateris</name>
    <dbReference type="NCBI Taxonomy" id="2518645"/>
    <lineage>
        <taxon>Bacteria</taxon>
        <taxon>Pseudomonadati</taxon>
        <taxon>Spirochaetota</taxon>
        <taxon>Spirochaetia</taxon>
        <taxon>Spirochaetales</taxon>
        <taxon>Spirochaetaceae</taxon>
        <taxon>Oceanispirochaeta</taxon>
    </lineage>
</organism>